<dbReference type="EMBL" id="JYDP01000092">
    <property type="protein sequence ID" value="KRZ08068.1"/>
    <property type="molecule type" value="Genomic_DNA"/>
</dbReference>
<keyword evidence="2" id="KW-1185">Reference proteome</keyword>
<accession>A0A0V1HD27</accession>
<name>A0A0V1HD27_9BILA</name>
<reference evidence="1 2" key="1">
    <citation type="submission" date="2015-01" db="EMBL/GenBank/DDBJ databases">
        <title>Evolution of Trichinella species and genotypes.</title>
        <authorList>
            <person name="Korhonen P.K."/>
            <person name="Edoardo P."/>
            <person name="Giuseppe L.R."/>
            <person name="Gasser R.B."/>
        </authorList>
    </citation>
    <scope>NUCLEOTIDE SEQUENCE [LARGE SCALE GENOMIC DNA]</scope>
    <source>
        <strain evidence="1">ISS1029</strain>
    </source>
</reference>
<organism evidence="1 2">
    <name type="scientific">Trichinella zimbabwensis</name>
    <dbReference type="NCBI Taxonomy" id="268475"/>
    <lineage>
        <taxon>Eukaryota</taxon>
        <taxon>Metazoa</taxon>
        <taxon>Ecdysozoa</taxon>
        <taxon>Nematoda</taxon>
        <taxon>Enoplea</taxon>
        <taxon>Dorylaimia</taxon>
        <taxon>Trichinellida</taxon>
        <taxon>Trichinellidae</taxon>
        <taxon>Trichinella</taxon>
    </lineage>
</organism>
<proteinExistence type="predicted"/>
<evidence type="ECO:0000313" key="2">
    <source>
        <dbReference type="Proteomes" id="UP000055024"/>
    </source>
</evidence>
<dbReference type="Proteomes" id="UP000055024">
    <property type="component" value="Unassembled WGS sequence"/>
</dbReference>
<sequence>MKLQKQPVGWLVDRLVGWLVDRLVEKRVLETGYRQNPLTGTFLAVNKKTAWAISRSAMRAYSIYQLAGTRREKERTGHRIECFYLQKQKRIRQKLFFYFLFLSQTYSLIDTAALESTEAQSRAIEGVVDRGCCLSVYSPPVTTMTSIARISIYDTSSDDKVEQQGYSPPFF</sequence>
<gene>
    <name evidence="1" type="ORF">T11_10668</name>
</gene>
<dbReference type="OrthoDB" id="5920596at2759"/>
<dbReference type="AlphaFoldDB" id="A0A0V1HD27"/>
<evidence type="ECO:0000313" key="1">
    <source>
        <dbReference type="EMBL" id="KRZ08068.1"/>
    </source>
</evidence>
<protein>
    <submittedName>
        <fullName evidence="1">Uncharacterized protein</fullName>
    </submittedName>
</protein>
<comment type="caution">
    <text evidence="1">The sequence shown here is derived from an EMBL/GenBank/DDBJ whole genome shotgun (WGS) entry which is preliminary data.</text>
</comment>